<gene>
    <name evidence="1" type="ORF">HLH21_05070</name>
</gene>
<proteinExistence type="predicted"/>
<sequence length="43" mass="4613">MRLPFRPRTQLGWMLTLWLAGVAAMGAFAGAMHLVMAAVGLTP</sequence>
<keyword evidence="2" id="KW-1185">Reference proteome</keyword>
<dbReference type="AlphaFoldDB" id="A0A7W4J6D0"/>
<accession>A0A7W4J6D0</accession>
<evidence type="ECO:0000313" key="1">
    <source>
        <dbReference type="EMBL" id="MBB2175298.1"/>
    </source>
</evidence>
<dbReference type="EMBL" id="JABEQH010000005">
    <property type="protein sequence ID" value="MBB2175298.1"/>
    <property type="molecule type" value="Genomic_DNA"/>
</dbReference>
<evidence type="ECO:0000313" key="2">
    <source>
        <dbReference type="Proteomes" id="UP000561066"/>
    </source>
</evidence>
<dbReference type="RefSeq" id="WP_182941943.1">
    <property type="nucleotide sequence ID" value="NZ_JABEQH010000005.1"/>
</dbReference>
<organism evidence="1 2">
    <name type="scientific">Gluconacetobacter johannae</name>
    <dbReference type="NCBI Taxonomy" id="112140"/>
    <lineage>
        <taxon>Bacteria</taxon>
        <taxon>Pseudomonadati</taxon>
        <taxon>Pseudomonadota</taxon>
        <taxon>Alphaproteobacteria</taxon>
        <taxon>Acetobacterales</taxon>
        <taxon>Acetobacteraceae</taxon>
        <taxon>Gluconacetobacter</taxon>
    </lineage>
</organism>
<name>A0A7W4J6D0_9PROT</name>
<reference evidence="1 2" key="1">
    <citation type="submission" date="2020-04" db="EMBL/GenBank/DDBJ databases">
        <title>Description of novel Gluconacetobacter.</title>
        <authorList>
            <person name="Sombolestani A."/>
        </authorList>
    </citation>
    <scope>NUCLEOTIDE SEQUENCE [LARGE SCALE GENOMIC DNA]</scope>
    <source>
        <strain evidence="1 2">LMG 21312</strain>
    </source>
</reference>
<dbReference type="Proteomes" id="UP000561066">
    <property type="component" value="Unassembled WGS sequence"/>
</dbReference>
<dbReference type="InterPro" id="IPR018895">
    <property type="entry name" value="DUF2474"/>
</dbReference>
<comment type="caution">
    <text evidence="1">The sequence shown here is derived from an EMBL/GenBank/DDBJ whole genome shotgun (WGS) entry which is preliminary data.</text>
</comment>
<protein>
    <submittedName>
        <fullName evidence="1">DUF2474 family protein</fullName>
    </submittedName>
</protein>
<dbReference type="Pfam" id="PF10617">
    <property type="entry name" value="DUF2474"/>
    <property type="match status" value="1"/>
</dbReference>